<dbReference type="Proteomes" id="UP000077266">
    <property type="component" value="Unassembled WGS sequence"/>
</dbReference>
<evidence type="ECO:0000256" key="1">
    <source>
        <dbReference type="ARBA" id="ARBA00022729"/>
    </source>
</evidence>
<name>A0A165GRL2_EXIGL</name>
<reference evidence="4 5" key="1">
    <citation type="journal article" date="2016" name="Mol. Biol. Evol.">
        <title>Comparative Genomics of Early-Diverging Mushroom-Forming Fungi Provides Insights into the Origins of Lignocellulose Decay Capabilities.</title>
        <authorList>
            <person name="Nagy L.G."/>
            <person name="Riley R."/>
            <person name="Tritt A."/>
            <person name="Adam C."/>
            <person name="Daum C."/>
            <person name="Floudas D."/>
            <person name="Sun H."/>
            <person name="Yadav J.S."/>
            <person name="Pangilinan J."/>
            <person name="Larsson K.H."/>
            <person name="Matsuura K."/>
            <person name="Barry K."/>
            <person name="Labutti K."/>
            <person name="Kuo R."/>
            <person name="Ohm R.A."/>
            <person name="Bhattacharya S.S."/>
            <person name="Shirouzu T."/>
            <person name="Yoshinaga Y."/>
            <person name="Martin F.M."/>
            <person name="Grigoriev I.V."/>
            <person name="Hibbett D.S."/>
        </authorList>
    </citation>
    <scope>NUCLEOTIDE SEQUENCE [LARGE SCALE GENOMIC DNA]</scope>
    <source>
        <strain evidence="4 5">HHB12029</strain>
    </source>
</reference>
<evidence type="ECO:0000256" key="2">
    <source>
        <dbReference type="SAM" id="SignalP"/>
    </source>
</evidence>
<organism evidence="4 5">
    <name type="scientific">Exidia glandulosa HHB12029</name>
    <dbReference type="NCBI Taxonomy" id="1314781"/>
    <lineage>
        <taxon>Eukaryota</taxon>
        <taxon>Fungi</taxon>
        <taxon>Dikarya</taxon>
        <taxon>Basidiomycota</taxon>
        <taxon>Agaricomycotina</taxon>
        <taxon>Agaricomycetes</taxon>
        <taxon>Auriculariales</taxon>
        <taxon>Exidiaceae</taxon>
        <taxon>Exidia</taxon>
    </lineage>
</organism>
<dbReference type="GO" id="GO:0005576">
    <property type="term" value="C:extracellular region"/>
    <property type="evidence" value="ECO:0007669"/>
    <property type="project" value="InterPro"/>
</dbReference>
<dbReference type="InParanoid" id="A0A165GRL2"/>
<feature type="chain" id="PRO_5007858324" description="CBM1 domain-containing protein" evidence="2">
    <location>
        <begin position="21"/>
        <end position="111"/>
    </location>
</feature>
<dbReference type="GO" id="GO:0030248">
    <property type="term" value="F:cellulose binding"/>
    <property type="evidence" value="ECO:0007669"/>
    <property type="project" value="InterPro"/>
</dbReference>
<dbReference type="InterPro" id="IPR000254">
    <property type="entry name" value="CBD"/>
</dbReference>
<dbReference type="SMART" id="SM00236">
    <property type="entry name" value="fCBD"/>
    <property type="match status" value="1"/>
</dbReference>
<dbReference type="PROSITE" id="PS51164">
    <property type="entry name" value="CBM1_2"/>
    <property type="match status" value="1"/>
</dbReference>
<dbReference type="OrthoDB" id="3915838at2759"/>
<feature type="domain" description="CBM1" evidence="3">
    <location>
        <begin position="19"/>
        <end position="55"/>
    </location>
</feature>
<feature type="signal peptide" evidence="2">
    <location>
        <begin position="1"/>
        <end position="20"/>
    </location>
</feature>
<sequence length="111" mass="11855">MSPMQSHALYILTLLSCALAVPLWGQCGGKQYDGDRACDPDGECAPLNMYYWQCIPAQPYSAWSPAFSNALGIGHGSASERVADSSETFCYQPVPGPDLATLLPVQTLLAS</sequence>
<dbReference type="PROSITE" id="PS00562">
    <property type="entry name" value="CBM1_1"/>
    <property type="match status" value="1"/>
</dbReference>
<gene>
    <name evidence="4" type="ORF">EXIGLDRAFT_694184</name>
</gene>
<dbReference type="EMBL" id="KV426038">
    <property type="protein sequence ID" value="KZV90905.1"/>
    <property type="molecule type" value="Genomic_DNA"/>
</dbReference>
<dbReference type="GO" id="GO:0005975">
    <property type="term" value="P:carbohydrate metabolic process"/>
    <property type="evidence" value="ECO:0007669"/>
    <property type="project" value="InterPro"/>
</dbReference>
<dbReference type="SUPFAM" id="SSF57180">
    <property type="entry name" value="Cellulose-binding domain"/>
    <property type="match status" value="1"/>
</dbReference>
<proteinExistence type="predicted"/>
<evidence type="ECO:0000313" key="4">
    <source>
        <dbReference type="EMBL" id="KZV90905.1"/>
    </source>
</evidence>
<accession>A0A165GRL2</accession>
<dbReference type="InterPro" id="IPR035971">
    <property type="entry name" value="CBD_sf"/>
</dbReference>
<keyword evidence="1 2" id="KW-0732">Signal</keyword>
<keyword evidence="5" id="KW-1185">Reference proteome</keyword>
<protein>
    <recommendedName>
        <fullName evidence="3">CBM1 domain-containing protein</fullName>
    </recommendedName>
</protein>
<evidence type="ECO:0000313" key="5">
    <source>
        <dbReference type="Proteomes" id="UP000077266"/>
    </source>
</evidence>
<evidence type="ECO:0000259" key="3">
    <source>
        <dbReference type="PROSITE" id="PS51164"/>
    </source>
</evidence>
<dbReference type="Pfam" id="PF00734">
    <property type="entry name" value="CBM_1"/>
    <property type="match status" value="1"/>
</dbReference>
<dbReference type="AlphaFoldDB" id="A0A165GRL2"/>